<dbReference type="RefSeq" id="WP_272425509.1">
    <property type="nucleotide sequence ID" value="NZ_JAGTJJ010000037.1"/>
</dbReference>
<dbReference type="InterPro" id="IPR011044">
    <property type="entry name" value="Quino_amine_DH_bsu"/>
</dbReference>
<comment type="caution">
    <text evidence="1">The sequence shown here is derived from an EMBL/GenBank/DDBJ whole genome shotgun (WGS) entry which is preliminary data.</text>
</comment>
<accession>A0A9X4AW31</accession>
<keyword evidence="2" id="KW-1185">Reference proteome</keyword>
<reference evidence="1 2" key="1">
    <citation type="submission" date="2021-04" db="EMBL/GenBank/DDBJ databases">
        <title>Genome analysis of Polyangium sp.</title>
        <authorList>
            <person name="Li Y."/>
            <person name="Wang J."/>
        </authorList>
    </citation>
    <scope>NUCLEOTIDE SEQUENCE [LARGE SCALE GENOMIC DNA]</scope>
    <source>
        <strain evidence="1 2">SDU14</strain>
    </source>
</reference>
<dbReference type="SUPFAM" id="SSF50969">
    <property type="entry name" value="YVTN repeat-like/Quinoprotein amine dehydrogenase"/>
    <property type="match status" value="1"/>
</dbReference>
<dbReference type="AlphaFoldDB" id="A0A9X4AW31"/>
<dbReference type="SUPFAM" id="SSF50998">
    <property type="entry name" value="Quinoprotein alcohol dehydrogenase-like"/>
    <property type="match status" value="1"/>
</dbReference>
<protein>
    <recommendedName>
        <fullName evidence="3">WD40 repeat domain-containing protein</fullName>
    </recommendedName>
</protein>
<dbReference type="Proteomes" id="UP001151081">
    <property type="component" value="Unassembled WGS sequence"/>
</dbReference>
<evidence type="ECO:0000313" key="2">
    <source>
        <dbReference type="Proteomes" id="UP001151081"/>
    </source>
</evidence>
<dbReference type="EMBL" id="JAGTJJ010000037">
    <property type="protein sequence ID" value="MDC3986331.1"/>
    <property type="molecule type" value="Genomic_DNA"/>
</dbReference>
<sequence>MPEVFPSPTLITRMEGRIEHILPCGDVVLLHTNGRRHSVTVHDRKSGRLLRELVSVNPIGPFDRHIALATDQRSVFCTFFDDRIVQIDIESGETLRSAPFPTDSALVRSGDLLVVSPRGDVVHVVVWGDVFTWDLGSNELGQTPFRAFLGTNGMACSPDGGTLWVNSHELNRFELGTGTGTNTRHDREGVQGLVHLAASDCLAVGSFDGIVEFWSTHAPPTRIATTRIGPEPHHRVAMTSLRRGTLLAASSVDQRVNLLAPSDPSPRKRLGGIFCEIWCLGSDDADALWVGDMHGGLWHHDLAGEPLDAPPPPKGKTKAPKFPMTNHFWPEPGETPMVRTAPGRAFSVGGFRGSPPLDRDLCAWERGREDATAHRWFARRKIGYELAVVAGRFVVLDDGGSNLLAVDGATLATAAKLPHKGVQGAAANRAGDRLLTTGGTEIKVWSTETWEVVASRQNPEVPQRAVQWLDDGRVLFLDKNDAFGFFSADDLKRRATRKLTHVQSVVSDPEGAFVACAAGGQVHVWNVVSGEIIALPAGTSSPVFLGGGLLGVVERHGAWVASFRTDGTLVRRVELAPTALRGQRSTEARMWGHGTRVAVVCQDALTPWSTRAELDVLDMRTGETVASHVVMQGLGSLVFDGADIAYVTGGGRAEWLVLP</sequence>
<evidence type="ECO:0000313" key="1">
    <source>
        <dbReference type="EMBL" id="MDC3986331.1"/>
    </source>
</evidence>
<evidence type="ECO:0008006" key="3">
    <source>
        <dbReference type="Google" id="ProtNLM"/>
    </source>
</evidence>
<gene>
    <name evidence="1" type="ORF">KEG57_37980</name>
</gene>
<name>A0A9X4AW31_9BACT</name>
<dbReference type="InterPro" id="IPR015943">
    <property type="entry name" value="WD40/YVTN_repeat-like_dom_sf"/>
</dbReference>
<dbReference type="Gene3D" id="2.130.10.10">
    <property type="entry name" value="YVTN repeat-like/Quinoprotein amine dehydrogenase"/>
    <property type="match status" value="2"/>
</dbReference>
<proteinExistence type="predicted"/>
<dbReference type="InterPro" id="IPR011047">
    <property type="entry name" value="Quinoprotein_ADH-like_sf"/>
</dbReference>
<organism evidence="1 2">
    <name type="scientific">Polyangium jinanense</name>
    <dbReference type="NCBI Taxonomy" id="2829994"/>
    <lineage>
        <taxon>Bacteria</taxon>
        <taxon>Pseudomonadati</taxon>
        <taxon>Myxococcota</taxon>
        <taxon>Polyangia</taxon>
        <taxon>Polyangiales</taxon>
        <taxon>Polyangiaceae</taxon>
        <taxon>Polyangium</taxon>
    </lineage>
</organism>